<evidence type="ECO:0000256" key="1">
    <source>
        <dbReference type="ARBA" id="ARBA00007637"/>
    </source>
</evidence>
<gene>
    <name evidence="6" type="ORF">IL334_003722</name>
</gene>
<keyword evidence="3" id="KW-0520">NAD</keyword>
<comment type="similarity">
    <text evidence="1">Belongs to the NAD(P)-dependent epimerase/dehydratase family.</text>
</comment>
<evidence type="ECO:0000256" key="4">
    <source>
        <dbReference type="SAM" id="MobiDB-lite"/>
    </source>
</evidence>
<dbReference type="Proteomes" id="UP001329825">
    <property type="component" value="Chromosome 4"/>
</dbReference>
<protein>
    <recommendedName>
        <fullName evidence="5">NAD-dependent epimerase/dehydratase domain-containing protein</fullName>
    </recommendedName>
</protein>
<accession>A0ABZ1CYD6</accession>
<dbReference type="SUPFAM" id="SSF51735">
    <property type="entry name" value="NAD(P)-binding Rossmann-fold domains"/>
    <property type="match status" value="1"/>
</dbReference>
<dbReference type="Pfam" id="PF01370">
    <property type="entry name" value="Epimerase"/>
    <property type="match status" value="1"/>
</dbReference>
<dbReference type="Gene3D" id="3.40.50.720">
    <property type="entry name" value="NAD(P)-binding Rossmann-like Domain"/>
    <property type="match status" value="1"/>
</dbReference>
<reference evidence="6 7" key="1">
    <citation type="submission" date="2024-01" db="EMBL/GenBank/DDBJ databases">
        <title>Comparative genomics of Cryptococcus and Kwoniella reveals pathogenesis evolution and contrasting modes of karyotype evolution via chromosome fusion or intercentromeric recombination.</title>
        <authorList>
            <person name="Coelho M.A."/>
            <person name="David-Palma M."/>
            <person name="Shea T."/>
            <person name="Bowers K."/>
            <person name="McGinley-Smith S."/>
            <person name="Mohammad A.W."/>
            <person name="Gnirke A."/>
            <person name="Yurkov A.M."/>
            <person name="Nowrousian M."/>
            <person name="Sun S."/>
            <person name="Cuomo C.A."/>
            <person name="Heitman J."/>
        </authorList>
    </citation>
    <scope>NUCLEOTIDE SEQUENCE [LARGE SCALE GENOMIC DNA]</scope>
    <source>
        <strain evidence="6">CBS 11374</strain>
    </source>
</reference>
<dbReference type="RefSeq" id="XP_062791499.1">
    <property type="nucleotide sequence ID" value="XM_062935448.1"/>
</dbReference>
<evidence type="ECO:0000259" key="5">
    <source>
        <dbReference type="Pfam" id="PF01370"/>
    </source>
</evidence>
<dbReference type="InterPro" id="IPR001509">
    <property type="entry name" value="Epimerase_deHydtase"/>
</dbReference>
<proteinExistence type="inferred from homology"/>
<feature type="region of interest" description="Disordered" evidence="4">
    <location>
        <begin position="1"/>
        <end position="20"/>
    </location>
</feature>
<evidence type="ECO:0000256" key="3">
    <source>
        <dbReference type="ARBA" id="ARBA00023027"/>
    </source>
</evidence>
<name>A0ABZ1CYD6_9TREE</name>
<evidence type="ECO:0000313" key="6">
    <source>
        <dbReference type="EMBL" id="WRT66759.1"/>
    </source>
</evidence>
<keyword evidence="7" id="KW-1185">Reference proteome</keyword>
<evidence type="ECO:0000313" key="7">
    <source>
        <dbReference type="Proteomes" id="UP001329825"/>
    </source>
</evidence>
<dbReference type="InterPro" id="IPR036291">
    <property type="entry name" value="NAD(P)-bd_dom_sf"/>
</dbReference>
<organism evidence="6 7">
    <name type="scientific">Kwoniella shivajii</name>
    <dbReference type="NCBI Taxonomy" id="564305"/>
    <lineage>
        <taxon>Eukaryota</taxon>
        <taxon>Fungi</taxon>
        <taxon>Dikarya</taxon>
        <taxon>Basidiomycota</taxon>
        <taxon>Agaricomycotina</taxon>
        <taxon>Tremellomycetes</taxon>
        <taxon>Tremellales</taxon>
        <taxon>Cryptococcaceae</taxon>
        <taxon>Kwoniella</taxon>
    </lineage>
</organism>
<dbReference type="GeneID" id="87955853"/>
<dbReference type="PANTHER" id="PTHR43103:SF5">
    <property type="entry name" value="4-EPIMERASE, PUTATIVE (AFU_ORTHOLOGUE AFUA_7G00360)-RELATED"/>
    <property type="match status" value="1"/>
</dbReference>
<sequence length="353" mass="38926">MMIDPPKSLGSLPTPEYTPINTPSASPINATFGINSVTTPLVIGITGSAGLVGTCLVELALDQGHTVLAMDIVDPNHQSTILPDHLKLSEKGYTYKQISSLDYEDYKKACKESHCNSLVHLAMIPNGPDVDGRSITGGSKSQNEVHNANVSMSYNTLSIAAELGINRVVLASSVNAIGMLFSKSTTFDYLPLDERHPCRPEDAYSLSKYFCELQSDSFVRKHPSLRVASLRFHGVVRPESVNRKSLIELGGERKDLWGWVSSLSVSRACLAGLTSPTNRFNEGSHETFFIVAPTICQQRSTMDLLNEYYPDIVKEGKIRGLIRGNQGLFDCSKAKRMLDWSEEGFYWDEDVKD</sequence>
<keyword evidence="2" id="KW-0560">Oxidoreductase</keyword>
<evidence type="ECO:0000256" key="2">
    <source>
        <dbReference type="ARBA" id="ARBA00023002"/>
    </source>
</evidence>
<dbReference type="PANTHER" id="PTHR43103">
    <property type="entry name" value="NUCLEOSIDE-DIPHOSPHATE-SUGAR EPIMERASE"/>
    <property type="match status" value="1"/>
</dbReference>
<feature type="domain" description="NAD-dependent epimerase/dehydratase" evidence="5">
    <location>
        <begin position="45"/>
        <end position="236"/>
    </location>
</feature>
<dbReference type="EMBL" id="CP141884">
    <property type="protein sequence ID" value="WRT66759.1"/>
    <property type="molecule type" value="Genomic_DNA"/>
</dbReference>